<accession>A0A1Y2DY09</accession>
<sequence length="169" mass="19283">MLRAASSCPRNTELGSVADCVMVDAHEFRVNWTIRSAGYPTAYRNRTRSQPVLLGCQGMFTSSRQMPTIHLSNPFMLHNVPNWQKMKLEYTLTSRTIKSDRTDLQVYTTPHRLAVFLLVIKLRVDSLFSCPILTKENKVSLYPRIMANSVPCRKRTGYHSNRLGVHVGN</sequence>
<dbReference type="AlphaFoldDB" id="A0A1Y2DY09"/>
<evidence type="ECO:0000313" key="2">
    <source>
        <dbReference type="Proteomes" id="UP000193689"/>
    </source>
</evidence>
<comment type="caution">
    <text evidence="1">The sequence shown here is derived from an EMBL/GenBank/DDBJ whole genome shotgun (WGS) entry which is preliminary data.</text>
</comment>
<name>A0A1Y2DY09_9PEZI</name>
<reference evidence="1 2" key="1">
    <citation type="submission" date="2016-07" db="EMBL/GenBank/DDBJ databases">
        <title>Pervasive Adenine N6-methylation of Active Genes in Fungi.</title>
        <authorList>
            <consortium name="DOE Joint Genome Institute"/>
            <person name="Mondo S.J."/>
            <person name="Dannebaum R.O."/>
            <person name="Kuo R.C."/>
            <person name="Labutti K."/>
            <person name="Haridas S."/>
            <person name="Kuo A."/>
            <person name="Salamov A."/>
            <person name="Ahrendt S.R."/>
            <person name="Lipzen A."/>
            <person name="Sullivan W."/>
            <person name="Andreopoulos W.B."/>
            <person name="Clum A."/>
            <person name="Lindquist E."/>
            <person name="Daum C."/>
            <person name="Ramamoorthy G.K."/>
            <person name="Gryganskyi A."/>
            <person name="Culley D."/>
            <person name="Magnuson J.K."/>
            <person name="James T.Y."/>
            <person name="O'Malley M.A."/>
            <person name="Stajich J.E."/>
            <person name="Spatafora J.W."/>
            <person name="Visel A."/>
            <person name="Grigoriev I.V."/>
        </authorList>
    </citation>
    <scope>NUCLEOTIDE SEQUENCE [LARGE SCALE GENOMIC DNA]</scope>
    <source>
        <strain evidence="1 2">CBS 129021</strain>
    </source>
</reference>
<organism evidence="1 2">
    <name type="scientific">Pseudomassariella vexata</name>
    <dbReference type="NCBI Taxonomy" id="1141098"/>
    <lineage>
        <taxon>Eukaryota</taxon>
        <taxon>Fungi</taxon>
        <taxon>Dikarya</taxon>
        <taxon>Ascomycota</taxon>
        <taxon>Pezizomycotina</taxon>
        <taxon>Sordariomycetes</taxon>
        <taxon>Xylariomycetidae</taxon>
        <taxon>Amphisphaeriales</taxon>
        <taxon>Pseudomassariaceae</taxon>
        <taxon>Pseudomassariella</taxon>
    </lineage>
</organism>
<dbReference type="Proteomes" id="UP000193689">
    <property type="component" value="Unassembled WGS sequence"/>
</dbReference>
<dbReference type="InParanoid" id="A0A1Y2DY09"/>
<dbReference type="EMBL" id="MCFJ01000007">
    <property type="protein sequence ID" value="ORY64161.1"/>
    <property type="molecule type" value="Genomic_DNA"/>
</dbReference>
<protein>
    <submittedName>
        <fullName evidence="1">Uncharacterized protein</fullName>
    </submittedName>
</protein>
<evidence type="ECO:0000313" key="1">
    <source>
        <dbReference type="EMBL" id="ORY64161.1"/>
    </source>
</evidence>
<proteinExistence type="predicted"/>
<gene>
    <name evidence="1" type="ORF">BCR38DRAFT_208664</name>
</gene>
<keyword evidence="2" id="KW-1185">Reference proteome</keyword>
<dbReference type="GeneID" id="63770356"/>
<dbReference type="RefSeq" id="XP_040715575.1">
    <property type="nucleotide sequence ID" value="XM_040854144.1"/>
</dbReference>